<dbReference type="RefSeq" id="XP_009844890.1">
    <property type="nucleotide sequence ID" value="XM_009846588.1"/>
</dbReference>
<evidence type="ECO:0000313" key="1">
    <source>
        <dbReference type="EMBL" id="ETV65651.1"/>
    </source>
</evidence>
<proteinExistence type="predicted"/>
<sequence>MEEAQRVAQYDMSNAVQFKFSTVMAATCDEAACPVWGMKVGLLKSKMLSVMREGHDLDRDKVAMPSCWLRFH</sequence>
<accession>W4FFP1</accession>
<name>W4FFP1_APHAT</name>
<dbReference type="EMBL" id="KI913228">
    <property type="protein sequence ID" value="ETV65651.1"/>
    <property type="molecule type" value="Genomic_DNA"/>
</dbReference>
<reference evidence="1" key="1">
    <citation type="submission" date="2013-12" db="EMBL/GenBank/DDBJ databases">
        <title>The Genome Sequence of Aphanomyces astaci APO3.</title>
        <authorList>
            <consortium name="The Broad Institute Genomics Platform"/>
            <person name="Russ C."/>
            <person name="Tyler B."/>
            <person name="van West P."/>
            <person name="Dieguez-Uribeondo J."/>
            <person name="Young S.K."/>
            <person name="Zeng Q."/>
            <person name="Gargeya S."/>
            <person name="Fitzgerald M."/>
            <person name="Abouelleil A."/>
            <person name="Alvarado L."/>
            <person name="Chapman S.B."/>
            <person name="Gainer-Dewar J."/>
            <person name="Goldberg J."/>
            <person name="Griggs A."/>
            <person name="Gujja S."/>
            <person name="Hansen M."/>
            <person name="Howarth C."/>
            <person name="Imamovic A."/>
            <person name="Ireland A."/>
            <person name="Larimer J."/>
            <person name="McCowan C."/>
            <person name="Murphy C."/>
            <person name="Pearson M."/>
            <person name="Poon T.W."/>
            <person name="Priest M."/>
            <person name="Roberts A."/>
            <person name="Saif S."/>
            <person name="Shea T."/>
            <person name="Sykes S."/>
            <person name="Wortman J."/>
            <person name="Nusbaum C."/>
            <person name="Birren B."/>
        </authorList>
    </citation>
    <scope>NUCLEOTIDE SEQUENCE [LARGE SCALE GENOMIC DNA]</scope>
    <source>
        <strain evidence="1">APO3</strain>
    </source>
</reference>
<gene>
    <name evidence="1" type="ORF">H257_17699</name>
</gene>
<dbReference type="AlphaFoldDB" id="W4FFP1"/>
<organism evidence="1">
    <name type="scientific">Aphanomyces astaci</name>
    <name type="common">Crayfish plague agent</name>
    <dbReference type="NCBI Taxonomy" id="112090"/>
    <lineage>
        <taxon>Eukaryota</taxon>
        <taxon>Sar</taxon>
        <taxon>Stramenopiles</taxon>
        <taxon>Oomycota</taxon>
        <taxon>Saprolegniomycetes</taxon>
        <taxon>Saprolegniales</taxon>
        <taxon>Verrucalvaceae</taxon>
        <taxon>Aphanomyces</taxon>
    </lineage>
</organism>
<protein>
    <submittedName>
        <fullName evidence="1">Uncharacterized protein</fullName>
    </submittedName>
</protein>
<dbReference type="GeneID" id="20819695"/>
<dbReference type="VEuPathDB" id="FungiDB:H257_17699"/>